<protein>
    <recommendedName>
        <fullName evidence="7">ribulose-phosphate 3-epimerase</fullName>
        <ecNumber evidence="7">5.1.3.1</ecNumber>
    </recommendedName>
</protein>
<dbReference type="InterPro" id="IPR013785">
    <property type="entry name" value="Aldolase_TIM"/>
</dbReference>
<comment type="similarity">
    <text evidence="6">Belongs to the ribulose-phosphate 3-epimerase family.</text>
</comment>
<reference evidence="10" key="1">
    <citation type="submission" date="2015-10" db="EMBL/GenBank/DDBJ databases">
        <authorList>
            <person name="Gilbert D.G."/>
        </authorList>
    </citation>
    <scope>NUCLEOTIDE SEQUENCE</scope>
</reference>
<sequence length="225" mass="23798">MVSEVRVLIAPSVLSADFSDLGRQVRAVTDAGADLIHVDVMDGVFVPAISFGEVVVDAIRANTNVPLNIHLMIQEPENLLSTFAKVESDQILVHAEACGHLHRTVSRIKDKGHQVGVAINPGTSVSAVEDVLSLLDIVMVMSVNPGASGQSFIPKSLDKIRRLKGMIDDGKFGTQIEVDGGIKADFTAQDSVRAGASILVAGSAIFNDQESIPEAMKGMRGCILG</sequence>
<dbReference type="PROSITE" id="PS01086">
    <property type="entry name" value="RIBUL_P_3_EPIMER_2"/>
    <property type="match status" value="1"/>
</dbReference>
<dbReference type="FunFam" id="3.20.20.70:FF:000004">
    <property type="entry name" value="Ribulose-phosphate 3-epimerase"/>
    <property type="match status" value="1"/>
</dbReference>
<comment type="cofactor">
    <cofactor evidence="2">
        <name>Mn(2+)</name>
        <dbReference type="ChEBI" id="CHEBI:29035"/>
    </cofactor>
</comment>
<organism evidence="10">
    <name type="scientific">hydrothermal vent metagenome</name>
    <dbReference type="NCBI Taxonomy" id="652676"/>
    <lineage>
        <taxon>unclassified sequences</taxon>
        <taxon>metagenomes</taxon>
        <taxon>ecological metagenomes</taxon>
    </lineage>
</organism>
<dbReference type="SUPFAM" id="SSF51366">
    <property type="entry name" value="Ribulose-phoshate binding barrel"/>
    <property type="match status" value="1"/>
</dbReference>
<proteinExistence type="inferred from homology"/>
<dbReference type="NCBIfam" id="NF004076">
    <property type="entry name" value="PRK05581.1-4"/>
    <property type="match status" value="1"/>
</dbReference>
<comment type="cofactor">
    <cofactor evidence="3">
        <name>Co(2+)</name>
        <dbReference type="ChEBI" id="CHEBI:48828"/>
    </cofactor>
</comment>
<dbReference type="Pfam" id="PF00834">
    <property type="entry name" value="Ribul_P_3_epim"/>
    <property type="match status" value="1"/>
</dbReference>
<dbReference type="EC" id="5.1.3.1" evidence="7"/>
<evidence type="ECO:0000256" key="2">
    <source>
        <dbReference type="ARBA" id="ARBA00001936"/>
    </source>
</evidence>
<dbReference type="GO" id="GO:0004750">
    <property type="term" value="F:D-ribulose-phosphate 3-epimerase activity"/>
    <property type="evidence" value="ECO:0007669"/>
    <property type="project" value="UniProtKB-EC"/>
</dbReference>
<comment type="catalytic activity">
    <reaction evidence="1">
        <text>D-ribulose 5-phosphate = D-xylulose 5-phosphate</text>
        <dbReference type="Rhea" id="RHEA:13677"/>
        <dbReference type="ChEBI" id="CHEBI:57737"/>
        <dbReference type="ChEBI" id="CHEBI:58121"/>
        <dbReference type="EC" id="5.1.3.1"/>
    </reaction>
</comment>
<accession>A0A170QAH0</accession>
<evidence type="ECO:0000313" key="10">
    <source>
        <dbReference type="EMBL" id="CUV02893.1"/>
    </source>
</evidence>
<dbReference type="InterPro" id="IPR026019">
    <property type="entry name" value="Ribul_P_3_epim"/>
</dbReference>
<comment type="cofactor">
    <cofactor evidence="5">
        <name>Fe(2+)</name>
        <dbReference type="ChEBI" id="CHEBI:29033"/>
    </cofactor>
</comment>
<evidence type="ECO:0000256" key="9">
    <source>
        <dbReference type="ARBA" id="ARBA00023235"/>
    </source>
</evidence>
<evidence type="ECO:0000256" key="6">
    <source>
        <dbReference type="ARBA" id="ARBA00009541"/>
    </source>
</evidence>
<dbReference type="HAMAP" id="MF_02227">
    <property type="entry name" value="RPE"/>
    <property type="match status" value="1"/>
</dbReference>
<dbReference type="NCBIfam" id="TIGR01163">
    <property type="entry name" value="rpe"/>
    <property type="match status" value="1"/>
</dbReference>
<dbReference type="InterPro" id="IPR000056">
    <property type="entry name" value="Ribul_P_3_epim-like"/>
</dbReference>
<evidence type="ECO:0000256" key="3">
    <source>
        <dbReference type="ARBA" id="ARBA00001941"/>
    </source>
</evidence>
<evidence type="ECO:0000256" key="8">
    <source>
        <dbReference type="ARBA" id="ARBA00022723"/>
    </source>
</evidence>
<name>A0A170QAH0_9ZZZZ</name>
<dbReference type="GO" id="GO:0046872">
    <property type="term" value="F:metal ion binding"/>
    <property type="evidence" value="ECO:0007669"/>
    <property type="project" value="UniProtKB-KW"/>
</dbReference>
<evidence type="ECO:0000256" key="1">
    <source>
        <dbReference type="ARBA" id="ARBA00001782"/>
    </source>
</evidence>
<evidence type="ECO:0000256" key="5">
    <source>
        <dbReference type="ARBA" id="ARBA00001954"/>
    </source>
</evidence>
<dbReference type="PANTHER" id="PTHR11749">
    <property type="entry name" value="RIBULOSE-5-PHOSPHATE-3-EPIMERASE"/>
    <property type="match status" value="1"/>
</dbReference>
<dbReference type="AlphaFoldDB" id="A0A170QAH0"/>
<dbReference type="GO" id="GO:0005737">
    <property type="term" value="C:cytoplasm"/>
    <property type="evidence" value="ECO:0007669"/>
    <property type="project" value="UniProtKB-ARBA"/>
</dbReference>
<dbReference type="CDD" id="cd00429">
    <property type="entry name" value="RPE"/>
    <property type="match status" value="1"/>
</dbReference>
<comment type="cofactor">
    <cofactor evidence="4">
        <name>Zn(2+)</name>
        <dbReference type="ChEBI" id="CHEBI:29105"/>
    </cofactor>
</comment>
<dbReference type="Gene3D" id="3.20.20.70">
    <property type="entry name" value="Aldolase class I"/>
    <property type="match status" value="1"/>
</dbReference>
<dbReference type="InterPro" id="IPR011060">
    <property type="entry name" value="RibuloseP-bd_barrel"/>
</dbReference>
<dbReference type="EMBL" id="FAXA01000332">
    <property type="protein sequence ID" value="CUV02893.1"/>
    <property type="molecule type" value="Genomic_DNA"/>
</dbReference>
<gene>
    <name evidence="10" type="ORF">MGWOODY_Clf657</name>
</gene>
<dbReference type="GO" id="GO:0005975">
    <property type="term" value="P:carbohydrate metabolic process"/>
    <property type="evidence" value="ECO:0007669"/>
    <property type="project" value="InterPro"/>
</dbReference>
<evidence type="ECO:0000256" key="7">
    <source>
        <dbReference type="ARBA" id="ARBA00013188"/>
    </source>
</evidence>
<dbReference type="PIRSF" id="PIRSF001461">
    <property type="entry name" value="RPE"/>
    <property type="match status" value="1"/>
</dbReference>
<keyword evidence="8" id="KW-0479">Metal-binding</keyword>
<dbReference type="GO" id="GO:0006098">
    <property type="term" value="P:pentose-phosphate shunt"/>
    <property type="evidence" value="ECO:0007669"/>
    <property type="project" value="InterPro"/>
</dbReference>
<evidence type="ECO:0000256" key="4">
    <source>
        <dbReference type="ARBA" id="ARBA00001947"/>
    </source>
</evidence>
<keyword evidence="9 10" id="KW-0413">Isomerase</keyword>